<evidence type="ECO:0000256" key="2">
    <source>
        <dbReference type="ARBA" id="ARBA00023002"/>
    </source>
</evidence>
<dbReference type="InterPro" id="IPR050097">
    <property type="entry name" value="Ferredoxin-NADP_redctase_2"/>
</dbReference>
<evidence type="ECO:0000259" key="5">
    <source>
        <dbReference type="Pfam" id="PF07992"/>
    </source>
</evidence>
<accession>A0ABV5LXL4</accession>
<dbReference type="PANTHER" id="PTHR48105">
    <property type="entry name" value="THIOREDOXIN REDUCTASE 1-RELATED-RELATED"/>
    <property type="match status" value="1"/>
</dbReference>
<evidence type="ECO:0000256" key="3">
    <source>
        <dbReference type="ARBA" id="ARBA00048132"/>
    </source>
</evidence>
<comment type="catalytic activity">
    <reaction evidence="3">
        <text>[thioredoxin]-dithiol + NADP(+) = [thioredoxin]-disulfide + NADPH + H(+)</text>
        <dbReference type="Rhea" id="RHEA:20345"/>
        <dbReference type="Rhea" id="RHEA-COMP:10698"/>
        <dbReference type="Rhea" id="RHEA-COMP:10700"/>
        <dbReference type="ChEBI" id="CHEBI:15378"/>
        <dbReference type="ChEBI" id="CHEBI:29950"/>
        <dbReference type="ChEBI" id="CHEBI:50058"/>
        <dbReference type="ChEBI" id="CHEBI:57783"/>
        <dbReference type="ChEBI" id="CHEBI:58349"/>
        <dbReference type="EC" id="1.8.1.9"/>
    </reaction>
</comment>
<dbReference type="RefSeq" id="WP_380134268.1">
    <property type="nucleotide sequence ID" value="NZ_JBHLUI010000001.1"/>
</dbReference>
<dbReference type="Proteomes" id="UP001589748">
    <property type="component" value="Unassembled WGS sequence"/>
</dbReference>
<keyword evidence="1" id="KW-0285">Flavoprotein</keyword>
<reference evidence="6 7" key="1">
    <citation type="submission" date="2024-09" db="EMBL/GenBank/DDBJ databases">
        <authorList>
            <person name="Sun Q."/>
            <person name="Mori K."/>
        </authorList>
    </citation>
    <scope>NUCLEOTIDE SEQUENCE [LARGE SCALE GENOMIC DNA]</scope>
    <source>
        <strain evidence="6 7">TISTR 1856</strain>
    </source>
</reference>
<evidence type="ECO:0000256" key="1">
    <source>
        <dbReference type="ARBA" id="ARBA00022630"/>
    </source>
</evidence>
<gene>
    <name evidence="6" type="ORF">ACFFVI_17920</name>
</gene>
<feature type="domain" description="FAD/NAD(P)-binding" evidence="5">
    <location>
        <begin position="6"/>
        <end position="288"/>
    </location>
</feature>
<comment type="caution">
    <text evidence="6">The sequence shown here is derived from an EMBL/GenBank/DDBJ whole genome shotgun (WGS) entry which is preliminary data.</text>
</comment>
<dbReference type="InterPro" id="IPR036188">
    <property type="entry name" value="FAD/NAD-bd_sf"/>
</dbReference>
<dbReference type="Pfam" id="PF07992">
    <property type="entry name" value="Pyr_redox_2"/>
    <property type="match status" value="1"/>
</dbReference>
<proteinExistence type="predicted"/>
<dbReference type="PRINTS" id="PR00469">
    <property type="entry name" value="PNDRDTASEII"/>
</dbReference>
<organism evidence="6 7">
    <name type="scientific">Kineococcus gynurae</name>
    <dbReference type="NCBI Taxonomy" id="452979"/>
    <lineage>
        <taxon>Bacteria</taxon>
        <taxon>Bacillati</taxon>
        <taxon>Actinomycetota</taxon>
        <taxon>Actinomycetes</taxon>
        <taxon>Kineosporiales</taxon>
        <taxon>Kineosporiaceae</taxon>
        <taxon>Kineococcus</taxon>
    </lineage>
</organism>
<keyword evidence="4" id="KW-0472">Membrane</keyword>
<keyword evidence="4" id="KW-0812">Transmembrane</keyword>
<evidence type="ECO:0000313" key="7">
    <source>
        <dbReference type="Proteomes" id="UP001589748"/>
    </source>
</evidence>
<evidence type="ECO:0000256" key="4">
    <source>
        <dbReference type="SAM" id="Phobius"/>
    </source>
</evidence>
<sequence>MGTDWDAIVVGGGAAGLAAALMLGRSRRRILVLDAGEPRNRFAAHMQAVLGHDGVPPEQLLARGREEVRRYGVQVEEAVVHGVAEDATGLAVETDGAALRTRALVVATGVRDTLPPVPGLAEHWGRSVLHCPYCHGWEVRDRDLGVLVQSPMGAHQAQLVRQLSDSVTVFTGVAGTPADVLGPAAERLRSRGVRIVPEPVLDVVGSDSALQAVRTADGTEHPVQALFVAAALQPLDGFLSGLDLARADTPVGRFLAVDPMQRTSSPRIWAAGNVAAPMANVPLATAAGTMAGAAVNAALTEEDFDRAAWAAGTPS</sequence>
<keyword evidence="7" id="KW-1185">Reference proteome</keyword>
<name>A0ABV5LXL4_9ACTN</name>
<dbReference type="PRINTS" id="PR00368">
    <property type="entry name" value="FADPNR"/>
</dbReference>
<keyword evidence="2" id="KW-0560">Oxidoreductase</keyword>
<evidence type="ECO:0000313" key="6">
    <source>
        <dbReference type="EMBL" id="MFB9378840.1"/>
    </source>
</evidence>
<dbReference type="InterPro" id="IPR023753">
    <property type="entry name" value="FAD/NAD-binding_dom"/>
</dbReference>
<dbReference type="EMBL" id="JBHMDM010000012">
    <property type="protein sequence ID" value="MFB9378840.1"/>
    <property type="molecule type" value="Genomic_DNA"/>
</dbReference>
<keyword evidence="4" id="KW-1133">Transmembrane helix</keyword>
<protein>
    <submittedName>
        <fullName evidence="6">NAD(P)/FAD-dependent oxidoreductase</fullName>
    </submittedName>
</protein>
<dbReference type="SUPFAM" id="SSF51905">
    <property type="entry name" value="FAD/NAD(P)-binding domain"/>
    <property type="match status" value="1"/>
</dbReference>
<feature type="transmembrane region" description="Helical" evidence="4">
    <location>
        <begin position="6"/>
        <end position="24"/>
    </location>
</feature>
<dbReference type="Gene3D" id="3.50.50.60">
    <property type="entry name" value="FAD/NAD(P)-binding domain"/>
    <property type="match status" value="2"/>
</dbReference>